<protein>
    <submittedName>
        <fullName evidence="9 11">MLX interacting protein</fullName>
    </submittedName>
</protein>
<evidence type="ECO:0000256" key="3">
    <source>
        <dbReference type="ARBA" id="ARBA00023125"/>
    </source>
</evidence>
<feature type="compositionally biased region" description="Polar residues" evidence="7">
    <location>
        <begin position="482"/>
        <end position="501"/>
    </location>
</feature>
<dbReference type="PROSITE" id="PS50888">
    <property type="entry name" value="BHLH"/>
    <property type="match status" value="1"/>
</dbReference>
<feature type="compositionally biased region" description="Low complexity" evidence="7">
    <location>
        <begin position="966"/>
        <end position="980"/>
    </location>
</feature>
<evidence type="ECO:0000259" key="8">
    <source>
        <dbReference type="PROSITE" id="PS50888"/>
    </source>
</evidence>
<name>A0A068WAP3_ECHGR</name>
<evidence type="ECO:0000313" key="11">
    <source>
        <dbReference type="WBParaSite" id="EgrG_000988300"/>
    </source>
</evidence>
<feature type="region of interest" description="Disordered" evidence="7">
    <location>
        <begin position="554"/>
        <end position="580"/>
    </location>
</feature>
<dbReference type="GO" id="GO:0005634">
    <property type="term" value="C:nucleus"/>
    <property type="evidence" value="ECO:0007669"/>
    <property type="project" value="UniProtKB-SubCell"/>
</dbReference>
<comment type="subcellular location">
    <subcellularLocation>
        <location evidence="1">Nucleus</location>
    </subcellularLocation>
</comment>
<feature type="region of interest" description="Disordered" evidence="7">
    <location>
        <begin position="341"/>
        <end position="360"/>
    </location>
</feature>
<dbReference type="InterPro" id="IPR011598">
    <property type="entry name" value="bHLH_dom"/>
</dbReference>
<dbReference type="Gene3D" id="4.10.280.10">
    <property type="entry name" value="Helix-loop-helix DNA-binding domain"/>
    <property type="match status" value="1"/>
</dbReference>
<evidence type="ECO:0000256" key="4">
    <source>
        <dbReference type="ARBA" id="ARBA00023163"/>
    </source>
</evidence>
<reference evidence="11" key="3">
    <citation type="submission" date="2020-10" db="UniProtKB">
        <authorList>
            <consortium name="WormBaseParasite"/>
        </authorList>
    </citation>
    <scope>IDENTIFICATION</scope>
</reference>
<feature type="compositionally biased region" description="Low complexity" evidence="7">
    <location>
        <begin position="932"/>
        <end position="953"/>
    </location>
</feature>
<dbReference type="AlphaFoldDB" id="A0A068WAP3"/>
<feature type="region of interest" description="Disordered" evidence="7">
    <location>
        <begin position="1"/>
        <end position="54"/>
    </location>
</feature>
<feature type="coiled-coil region" evidence="6">
    <location>
        <begin position="772"/>
        <end position="806"/>
    </location>
</feature>
<evidence type="ECO:0000256" key="1">
    <source>
        <dbReference type="ARBA" id="ARBA00004123"/>
    </source>
</evidence>
<feature type="region of interest" description="Disordered" evidence="7">
    <location>
        <begin position="389"/>
        <end position="409"/>
    </location>
</feature>
<dbReference type="InterPro" id="IPR036638">
    <property type="entry name" value="HLH_DNA-bd_sf"/>
</dbReference>
<feature type="compositionally biased region" description="Polar residues" evidence="7">
    <location>
        <begin position="287"/>
        <end position="296"/>
    </location>
</feature>
<evidence type="ECO:0000256" key="5">
    <source>
        <dbReference type="ARBA" id="ARBA00023242"/>
    </source>
</evidence>
<dbReference type="InterPro" id="IPR052207">
    <property type="entry name" value="Max-like/E-box_TFs"/>
</dbReference>
<dbReference type="PANTHER" id="PTHR15741:SF37">
    <property type="entry name" value="LD38259P"/>
    <property type="match status" value="1"/>
</dbReference>
<keyword evidence="3" id="KW-0238">DNA-binding</keyword>
<keyword evidence="4" id="KW-0804">Transcription</keyword>
<keyword evidence="5" id="KW-0539">Nucleus</keyword>
<evidence type="ECO:0000256" key="6">
    <source>
        <dbReference type="SAM" id="Coils"/>
    </source>
</evidence>
<feature type="region of interest" description="Disordered" evidence="7">
    <location>
        <begin position="279"/>
        <end position="332"/>
    </location>
</feature>
<dbReference type="PANTHER" id="PTHR15741">
    <property type="entry name" value="BASIC HELIX-LOOP-HELIX ZIP TRANSCRIPTION FACTOR"/>
    <property type="match status" value="1"/>
</dbReference>
<dbReference type="GO" id="GO:0000978">
    <property type="term" value="F:RNA polymerase II cis-regulatory region sequence-specific DNA binding"/>
    <property type="evidence" value="ECO:0007669"/>
    <property type="project" value="TreeGrafter"/>
</dbReference>
<evidence type="ECO:0000313" key="9">
    <source>
        <dbReference type="EMBL" id="CDS17148.1"/>
    </source>
</evidence>
<keyword evidence="6" id="KW-0175">Coiled coil</keyword>
<dbReference type="GO" id="GO:0046983">
    <property type="term" value="F:protein dimerization activity"/>
    <property type="evidence" value="ECO:0007669"/>
    <property type="project" value="InterPro"/>
</dbReference>
<dbReference type="GO" id="GO:0000981">
    <property type="term" value="F:DNA-binding transcription factor activity, RNA polymerase II-specific"/>
    <property type="evidence" value="ECO:0007669"/>
    <property type="project" value="TreeGrafter"/>
</dbReference>
<dbReference type="SUPFAM" id="SSF47459">
    <property type="entry name" value="HLH, helix-loop-helix DNA-binding domain"/>
    <property type="match status" value="1"/>
</dbReference>
<dbReference type="OrthoDB" id="6022628at2759"/>
<organism evidence="9">
    <name type="scientific">Echinococcus granulosus</name>
    <name type="common">Hydatid tapeworm</name>
    <dbReference type="NCBI Taxonomy" id="6210"/>
    <lineage>
        <taxon>Eukaryota</taxon>
        <taxon>Metazoa</taxon>
        <taxon>Spiralia</taxon>
        <taxon>Lophotrochozoa</taxon>
        <taxon>Platyhelminthes</taxon>
        <taxon>Cestoda</taxon>
        <taxon>Eucestoda</taxon>
        <taxon>Cyclophyllidea</taxon>
        <taxon>Taeniidae</taxon>
        <taxon>Echinococcus</taxon>
        <taxon>Echinococcus granulosus group</taxon>
    </lineage>
</organism>
<feature type="region of interest" description="Disordered" evidence="7">
    <location>
        <begin position="921"/>
        <end position="980"/>
    </location>
</feature>
<dbReference type="CDD" id="cd21739">
    <property type="entry name" value="NES2-NLS_ChREBP-like"/>
    <property type="match status" value="1"/>
</dbReference>
<proteinExistence type="predicted"/>
<feature type="compositionally biased region" description="Pro residues" evidence="7">
    <location>
        <begin position="509"/>
        <end position="523"/>
    </location>
</feature>
<evidence type="ECO:0000256" key="2">
    <source>
        <dbReference type="ARBA" id="ARBA00023015"/>
    </source>
</evidence>
<dbReference type="EMBL" id="LK028577">
    <property type="protein sequence ID" value="CDS17148.1"/>
    <property type="molecule type" value="Genomic_DNA"/>
</dbReference>
<sequence>MSSGTSPKMYETEKHSEIKSGQFMISKLDDSDSEKGESESHEELESSSSDRNSGIPAFDTLQSLFKSLSLAYVETVTSPRWSHFRGAGFALKQKVRLNNIIWREYHMQYIKQRLPVIVQFQVPSSQTSGIKTQSLAMDGRLWDRHCAKLSNEYRRWRTYYINHLRKKPTSTSRSDKRRLDFELPVDFPSKIQYVDDKDIFNDVSNFSGVGSPRFIDELMKDFDGSLDLFLDQPFPDPRDMSMLGNSDIMQPALTQLQPNSENYRSDLITGLLQQPAMPTITEDDYGNASNYQSSTHTPHDHYSLRQPNPPQVTSSSTFRAYSPPQPAVPREPEYCYAPAASKQFSSSQPPPPSSTFASKSLRFVDHREEACTPGKSRNNLALLNALLQKPGRGVRERHHSTSSASSPETAMVAAIATTSSAQFKRQVSISPANALIVDITKEQMTSPSSGMYLDESSAGFSDTSHPTKAVCDTLQQHRLPNLSESSQYNYQSSRPVHNRFSSAERMPPSIMPAPPPPPPPPPSSAAATPQAPRVLASYTAPRGADSQKLISHFRRSRSQYHPNPPPYRRPLPPPTESTKLCGGSISSAPELYTICPLPPTVNEPSDFGEEDASAVKPPSATTVLGISEVLKEPEEQDEVLLDEGNENEDTDFDSYVVTGTEGEEGGAGDEDDDEEIKSAFLVTPRQSSSAEQGEASTTACLHLSSTEQRRRLSMQSSLKILQELVLQNQEKRLGGERKVTSGHQTLQQQHNHHVHHQKTSKAAVLRDGAELIRSQRAIRDQLDAEINRLRAELDSLQESVNACCDKLPTSGAMSKQQVKSMKNVARVWFRNFVAAATEANWKFYIFSLIFTEVFETYCEKVCCSASREVLRRSTISWLEDHCDLPQLRKLVMQALCSLSTTTNVLQQPNLLPQQAREAASRLAFQSSPPPSSLSFSTATTTSRSSTSPSSVPHFSPPLPNLSQPASSSSTSTTTTFLPHL</sequence>
<reference evidence="9 10" key="1">
    <citation type="journal article" date="2013" name="Nature">
        <title>The genomes of four tapeworm species reveal adaptations to parasitism.</title>
        <authorList>
            <person name="Tsai I.J."/>
            <person name="Zarowiecki M."/>
            <person name="Holroyd N."/>
            <person name="Garciarrubio A."/>
            <person name="Sanchez-Flores A."/>
            <person name="Brooks K.L."/>
            <person name="Tracey A."/>
            <person name="Bobes R.J."/>
            <person name="Fragoso G."/>
            <person name="Sciutto E."/>
            <person name="Aslett M."/>
            <person name="Beasley H."/>
            <person name="Bennett H.M."/>
            <person name="Cai J."/>
            <person name="Camicia F."/>
            <person name="Clark R."/>
            <person name="Cucher M."/>
            <person name="De Silva N."/>
            <person name="Day T.A."/>
            <person name="Deplazes P."/>
            <person name="Estrada K."/>
            <person name="Fernandez C."/>
            <person name="Holland P.W."/>
            <person name="Hou J."/>
            <person name="Hu S."/>
            <person name="Huckvale T."/>
            <person name="Hung S.S."/>
            <person name="Kamenetzky L."/>
            <person name="Keane J.A."/>
            <person name="Kiss F."/>
            <person name="Koziol U."/>
            <person name="Lambert O."/>
            <person name="Liu K."/>
            <person name="Luo X."/>
            <person name="Luo Y."/>
            <person name="Macchiaroli N."/>
            <person name="Nichol S."/>
            <person name="Paps J."/>
            <person name="Parkinson J."/>
            <person name="Pouchkina-Stantcheva N."/>
            <person name="Riddiford N."/>
            <person name="Rosenzvit M."/>
            <person name="Salinas G."/>
            <person name="Wasmuth J.D."/>
            <person name="Zamanian M."/>
            <person name="Zheng Y."/>
            <person name="Cai X."/>
            <person name="Soberon X."/>
            <person name="Olson P.D."/>
            <person name="Laclette J.P."/>
            <person name="Brehm K."/>
            <person name="Berriman M."/>
            <person name="Garciarrubio A."/>
            <person name="Bobes R.J."/>
            <person name="Fragoso G."/>
            <person name="Sanchez-Flores A."/>
            <person name="Estrada K."/>
            <person name="Cevallos M.A."/>
            <person name="Morett E."/>
            <person name="Gonzalez V."/>
            <person name="Portillo T."/>
            <person name="Ochoa-Leyva A."/>
            <person name="Jose M.V."/>
            <person name="Sciutto E."/>
            <person name="Landa A."/>
            <person name="Jimenez L."/>
            <person name="Valdes V."/>
            <person name="Carrero J.C."/>
            <person name="Larralde C."/>
            <person name="Morales-Montor J."/>
            <person name="Limon-Lason J."/>
            <person name="Soberon X."/>
            <person name="Laclette J.P."/>
        </authorList>
    </citation>
    <scope>NUCLEOTIDE SEQUENCE [LARGE SCALE GENOMIC DNA]</scope>
</reference>
<evidence type="ECO:0000313" key="10">
    <source>
        <dbReference type="Proteomes" id="UP000492820"/>
    </source>
</evidence>
<feature type="region of interest" description="Disordered" evidence="7">
    <location>
        <begin position="482"/>
        <end position="531"/>
    </location>
</feature>
<dbReference type="WBParaSite" id="EgrG_000988300">
    <property type="protein sequence ID" value="EgrG_000988300"/>
    <property type="gene ID" value="EgrG_000988300"/>
</dbReference>
<accession>A0A068WAP3</accession>
<keyword evidence="2" id="KW-0805">Transcription regulation</keyword>
<feature type="compositionally biased region" description="Pro residues" evidence="7">
    <location>
        <begin position="562"/>
        <end position="575"/>
    </location>
</feature>
<feature type="domain" description="BHLH" evidence="8">
    <location>
        <begin position="698"/>
        <end position="775"/>
    </location>
</feature>
<gene>
    <name evidence="9" type="ORF">EgrG_000988300</name>
</gene>
<feature type="compositionally biased region" description="Basic and acidic residues" evidence="7">
    <location>
        <begin position="27"/>
        <end position="44"/>
    </location>
</feature>
<dbReference type="Proteomes" id="UP000492820">
    <property type="component" value="Unassembled WGS sequence"/>
</dbReference>
<reference evidence="9" key="2">
    <citation type="submission" date="2014-06" db="EMBL/GenBank/DDBJ databases">
        <authorList>
            <person name="Aslett M."/>
        </authorList>
    </citation>
    <scope>NUCLEOTIDE SEQUENCE</scope>
</reference>
<evidence type="ECO:0000256" key="7">
    <source>
        <dbReference type="SAM" id="MobiDB-lite"/>
    </source>
</evidence>